<dbReference type="HOGENOM" id="CLU_3267904_0_0_9"/>
<reference evidence="1 2" key="1">
    <citation type="submission" date="2007-08" db="EMBL/GenBank/DDBJ databases">
        <authorList>
            <person name="Fulton L."/>
            <person name="Clifton S."/>
            <person name="Fulton B."/>
            <person name="Xu J."/>
            <person name="Minx P."/>
            <person name="Pepin K.H."/>
            <person name="Johnson M."/>
            <person name="Thiruvilangam P."/>
            <person name="Bhonagiri V."/>
            <person name="Nash W.E."/>
            <person name="Mardis E.R."/>
            <person name="Wilson R.K."/>
        </authorList>
    </citation>
    <scope>NUCLEOTIDE SEQUENCE [LARGE SCALE GENOMIC DNA]</scope>
    <source>
        <strain evidence="2">ATCC BAA-613 / DSM 15670 / CCUG 46953 / JCM 12243 / WAL 16351</strain>
    </source>
</reference>
<evidence type="ECO:0000313" key="2">
    <source>
        <dbReference type="Proteomes" id="UP000005396"/>
    </source>
</evidence>
<proteinExistence type="predicted"/>
<dbReference type="AlphaFoldDB" id="A8RHX5"/>
<accession>A8RHX5</accession>
<dbReference type="EMBL" id="ABCC02000009">
    <property type="protein sequence ID" value="EDP19097.1"/>
    <property type="molecule type" value="Genomic_DNA"/>
</dbReference>
<gene>
    <name evidence="1" type="ORF">CLOBOL_00533</name>
</gene>
<name>A8RHX5_ENTBW</name>
<comment type="caution">
    <text evidence="1">The sequence shown here is derived from an EMBL/GenBank/DDBJ whole genome shotgun (WGS) entry which is preliminary data.</text>
</comment>
<protein>
    <submittedName>
        <fullName evidence="1">Uncharacterized protein</fullName>
    </submittedName>
</protein>
<dbReference type="Proteomes" id="UP000005396">
    <property type="component" value="Unassembled WGS sequence"/>
</dbReference>
<sequence length="41" mass="4803">MEKYNIFCKIKQSARVYPRRTASYNFMNNCILSLGVCLKTP</sequence>
<organism evidence="1 2">
    <name type="scientific">Enterocloster bolteae (strain ATCC BAA-613 / DSM 15670 / CCUG 46953 / JCM 12243 / WAL 16351)</name>
    <name type="common">Clostridium bolteae</name>
    <dbReference type="NCBI Taxonomy" id="411902"/>
    <lineage>
        <taxon>Bacteria</taxon>
        <taxon>Bacillati</taxon>
        <taxon>Bacillota</taxon>
        <taxon>Clostridia</taxon>
        <taxon>Lachnospirales</taxon>
        <taxon>Lachnospiraceae</taxon>
        <taxon>Enterocloster</taxon>
    </lineage>
</organism>
<evidence type="ECO:0000313" key="1">
    <source>
        <dbReference type="EMBL" id="EDP19097.1"/>
    </source>
</evidence>
<reference evidence="1 2" key="2">
    <citation type="submission" date="2007-09" db="EMBL/GenBank/DDBJ databases">
        <title>Draft genome sequence of Clostridium bolteae (ATCC BAA-613).</title>
        <authorList>
            <person name="Sudarsanam P."/>
            <person name="Ley R."/>
            <person name="Guruge J."/>
            <person name="Turnbaugh P.J."/>
            <person name="Mahowald M."/>
            <person name="Liep D."/>
            <person name="Gordon J."/>
        </authorList>
    </citation>
    <scope>NUCLEOTIDE SEQUENCE [LARGE SCALE GENOMIC DNA]</scope>
    <source>
        <strain evidence="2">ATCC BAA-613 / DSM 15670 / CCUG 46953 / JCM 12243 / WAL 16351</strain>
    </source>
</reference>
<dbReference type="PaxDb" id="411902-CLOBOL_00533"/>